<gene>
    <name evidence="7" type="ORF">J2X05_002635</name>
</gene>
<sequence>MKNYQHNNGRSIKSIGTTLGLLIASTMSSALLAQQVSPILVGNNLWYANEDTGATPSETVWQQTKDMNTKLIRIGGHQFDEDMPSNEIMEQWILKIRAAGAEPLVQVSQYNYATPLNDRVAAAVSMVQYLNVTKKLNIKYWNIGNEPWLQAGKPADNAALAAVVSGYIKPLSIAMKAVDPSIKIFGPDEAYFMNYLGEMFNSGSANDIGGKIPGKDYYYIDGISWHSYPQDAGIDPAIQGAASFLNSIKNSKALVDAANIRHNRSGANALQWGIGEYNSKDGTVVHTYENGQMFGQVLGYAMKYQATYAATWSMFENDGKRSGSDFSMIDGNGTPRSSYHHMAFVSKFMSGTYADGVSSNTNVVAYGTVNGTQRSVMVMNRGTSAQNFTLRLNNDAIASTGVKININANSTQQYTANIGANTTLLLVFSGESLRKFTYSKTHFASGMSPVEEIIDTSGGGSNGSTVLINGEFTGSANGWSIYSFEPTGDLRDVRYENNSVRFYTDSTELNWHGQLYQKVDTVAGNTYSFACDVATTGTNATKVQLFIEEDVDLTNIVTSTCDVAGDGSTRCTTSAKIPVGGDNYDSKFGVRLANTADNPGWDFTVDNCALTMTAASSSMASSRSMSSAPASSRSSVAASSVLASSTPESSIPASSRPASSIAASSVPASSMPASSTSSAASSLAASSLASSTATSNCQYVVTNQWNNGFTADIRITNNRTTAINGWNVSWSYSDNSRMTNSWNANTAGNNPYSASNLSWNSTIQPGQTVIFGFQGTKGTGAAVIPQVAGGVCQ</sequence>
<feature type="chain" id="PRO_5045174310" description="CBM2 domain-containing protein" evidence="5">
    <location>
        <begin position="34"/>
        <end position="793"/>
    </location>
</feature>
<dbReference type="Pfam" id="PF00553">
    <property type="entry name" value="CBM_2"/>
    <property type="match status" value="1"/>
</dbReference>
<dbReference type="InterPro" id="IPR017853">
    <property type="entry name" value="GH"/>
</dbReference>
<dbReference type="Gene3D" id="2.60.40.290">
    <property type="match status" value="1"/>
</dbReference>
<evidence type="ECO:0000256" key="4">
    <source>
        <dbReference type="ARBA" id="ARBA00023295"/>
    </source>
</evidence>
<dbReference type="EMBL" id="JAVDVX010000004">
    <property type="protein sequence ID" value="MDR7090611.1"/>
    <property type="molecule type" value="Genomic_DNA"/>
</dbReference>
<feature type="domain" description="CBM2" evidence="6">
    <location>
        <begin position="684"/>
        <end position="793"/>
    </location>
</feature>
<feature type="signal peptide" evidence="5">
    <location>
        <begin position="1"/>
        <end position="33"/>
    </location>
</feature>
<proteinExistence type="predicted"/>
<accession>A0ABU1UZH0</accession>
<name>A0ABU1UZH0_9GAMM</name>
<keyword evidence="4" id="KW-0326">Glycosidase</keyword>
<keyword evidence="8" id="KW-1185">Reference proteome</keyword>
<evidence type="ECO:0000259" key="6">
    <source>
        <dbReference type="PROSITE" id="PS51173"/>
    </source>
</evidence>
<dbReference type="SMART" id="SM00637">
    <property type="entry name" value="CBD_II"/>
    <property type="match status" value="1"/>
</dbReference>
<reference evidence="7 8" key="1">
    <citation type="submission" date="2023-07" db="EMBL/GenBank/DDBJ databases">
        <title>Sorghum-associated microbial communities from plants grown in Nebraska, USA.</title>
        <authorList>
            <person name="Schachtman D."/>
        </authorList>
    </citation>
    <scope>NUCLEOTIDE SEQUENCE [LARGE SCALE GENOMIC DNA]</scope>
    <source>
        <strain evidence="7 8">BE190</strain>
    </source>
</reference>
<keyword evidence="3" id="KW-1015">Disulfide bond</keyword>
<protein>
    <recommendedName>
        <fullName evidence="6">CBM2 domain-containing protein</fullName>
    </recommendedName>
</protein>
<keyword evidence="2" id="KW-0378">Hydrolase</keyword>
<dbReference type="InterPro" id="IPR018366">
    <property type="entry name" value="CBM2_CS"/>
</dbReference>
<organism evidence="7 8">
    <name type="scientific">Cellvibrio fibrivorans</name>
    <dbReference type="NCBI Taxonomy" id="126350"/>
    <lineage>
        <taxon>Bacteria</taxon>
        <taxon>Pseudomonadati</taxon>
        <taxon>Pseudomonadota</taxon>
        <taxon>Gammaproteobacteria</taxon>
        <taxon>Cellvibrionales</taxon>
        <taxon>Cellvibrionaceae</taxon>
        <taxon>Cellvibrio</taxon>
    </lineage>
</organism>
<evidence type="ECO:0000256" key="3">
    <source>
        <dbReference type="ARBA" id="ARBA00023157"/>
    </source>
</evidence>
<evidence type="ECO:0000313" key="8">
    <source>
        <dbReference type="Proteomes" id="UP001253595"/>
    </source>
</evidence>
<dbReference type="InterPro" id="IPR001919">
    <property type="entry name" value="CBD2"/>
</dbReference>
<keyword evidence="1 5" id="KW-0732">Signal</keyword>
<evidence type="ECO:0000313" key="7">
    <source>
        <dbReference type="EMBL" id="MDR7090611.1"/>
    </source>
</evidence>
<dbReference type="PROSITE" id="PS00561">
    <property type="entry name" value="CBM2_A"/>
    <property type="match status" value="1"/>
</dbReference>
<dbReference type="InterPro" id="IPR008965">
    <property type="entry name" value="CBM2/CBM3_carb-bd_dom_sf"/>
</dbReference>
<dbReference type="InterPro" id="IPR012291">
    <property type="entry name" value="CBM2_carb-bd_dom_sf"/>
</dbReference>
<evidence type="ECO:0000256" key="1">
    <source>
        <dbReference type="ARBA" id="ARBA00022729"/>
    </source>
</evidence>
<dbReference type="SUPFAM" id="SSF51445">
    <property type="entry name" value="(Trans)glycosidases"/>
    <property type="match status" value="1"/>
</dbReference>
<dbReference type="Proteomes" id="UP001253595">
    <property type="component" value="Unassembled WGS sequence"/>
</dbReference>
<dbReference type="SUPFAM" id="SSF49384">
    <property type="entry name" value="Carbohydrate-binding domain"/>
    <property type="match status" value="1"/>
</dbReference>
<evidence type="ECO:0000256" key="2">
    <source>
        <dbReference type="ARBA" id="ARBA00022801"/>
    </source>
</evidence>
<dbReference type="PROSITE" id="PS51173">
    <property type="entry name" value="CBM2"/>
    <property type="match status" value="1"/>
</dbReference>
<dbReference type="Gene3D" id="3.20.20.80">
    <property type="entry name" value="Glycosidases"/>
    <property type="match status" value="1"/>
</dbReference>
<comment type="caution">
    <text evidence="7">The sequence shown here is derived from an EMBL/GenBank/DDBJ whole genome shotgun (WGS) entry which is preliminary data.</text>
</comment>
<dbReference type="RefSeq" id="WP_310073070.1">
    <property type="nucleotide sequence ID" value="NZ_JAVDVX010000004.1"/>
</dbReference>
<evidence type="ECO:0000256" key="5">
    <source>
        <dbReference type="SAM" id="SignalP"/>
    </source>
</evidence>